<keyword evidence="2" id="KW-1185">Reference proteome</keyword>
<gene>
    <name evidence="1" type="ORF">FHX34_107180</name>
</gene>
<sequence>MTTSVTDVIAAIEGRRPGLGTAKKHLLLFFAQGHHLAWADEPLFVEALYATERGVTLDETDIDEPTPITGAALLGTISDVLVRYSSLSAADLRTLVQAALPWQLARKAGDEARIEWAWLTDWFRRPDETDDPDDERPNRAEIAEVEAHLAAGRP</sequence>
<evidence type="ECO:0000313" key="1">
    <source>
        <dbReference type="EMBL" id="TWG10686.1"/>
    </source>
</evidence>
<dbReference type="RefSeq" id="WP_239082583.1">
    <property type="nucleotide sequence ID" value="NZ_BOMX01000126.1"/>
</dbReference>
<name>A0A561VGD2_ACTTI</name>
<reference evidence="1 2" key="1">
    <citation type="submission" date="2019-06" db="EMBL/GenBank/DDBJ databases">
        <title>Sequencing the genomes of 1000 actinobacteria strains.</title>
        <authorList>
            <person name="Klenk H.-P."/>
        </authorList>
    </citation>
    <scope>NUCLEOTIDE SEQUENCE [LARGE SCALE GENOMIC DNA]</scope>
    <source>
        <strain evidence="1 2">DSM 43866</strain>
    </source>
</reference>
<comment type="caution">
    <text evidence="1">The sequence shown here is derived from an EMBL/GenBank/DDBJ whole genome shotgun (WGS) entry which is preliminary data.</text>
</comment>
<dbReference type="EMBL" id="VIWY01000007">
    <property type="protein sequence ID" value="TWG10686.1"/>
    <property type="molecule type" value="Genomic_DNA"/>
</dbReference>
<evidence type="ECO:0000313" key="2">
    <source>
        <dbReference type="Proteomes" id="UP000320239"/>
    </source>
</evidence>
<dbReference type="AlphaFoldDB" id="A0A561VGD2"/>
<dbReference type="Proteomes" id="UP000320239">
    <property type="component" value="Unassembled WGS sequence"/>
</dbReference>
<protein>
    <submittedName>
        <fullName evidence="1">Uncharacterized protein</fullName>
    </submittedName>
</protein>
<organism evidence="1 2">
    <name type="scientific">Actinoplanes teichomyceticus</name>
    <dbReference type="NCBI Taxonomy" id="1867"/>
    <lineage>
        <taxon>Bacteria</taxon>
        <taxon>Bacillati</taxon>
        <taxon>Actinomycetota</taxon>
        <taxon>Actinomycetes</taxon>
        <taxon>Micromonosporales</taxon>
        <taxon>Micromonosporaceae</taxon>
        <taxon>Actinoplanes</taxon>
    </lineage>
</organism>
<proteinExistence type="predicted"/>
<accession>A0A561VGD2</accession>